<keyword evidence="3" id="KW-1185">Reference proteome</keyword>
<dbReference type="PANTHER" id="PTHR11909">
    <property type="entry name" value="CASEIN KINASE-RELATED"/>
    <property type="match status" value="1"/>
</dbReference>
<dbReference type="Gene3D" id="1.10.510.10">
    <property type="entry name" value="Transferase(Phosphotransferase) domain 1"/>
    <property type="match status" value="1"/>
</dbReference>
<dbReference type="Gene3D" id="3.30.200.20">
    <property type="entry name" value="Phosphorylase Kinase, domain 1"/>
    <property type="match status" value="1"/>
</dbReference>
<feature type="compositionally biased region" description="Basic and acidic residues" evidence="1">
    <location>
        <begin position="1"/>
        <end position="16"/>
    </location>
</feature>
<evidence type="ECO:0000256" key="1">
    <source>
        <dbReference type="SAM" id="MobiDB-lite"/>
    </source>
</evidence>
<dbReference type="SUPFAM" id="SSF56112">
    <property type="entry name" value="Protein kinase-like (PK-like)"/>
    <property type="match status" value="1"/>
</dbReference>
<name>G1Q467_MYOLU</name>
<dbReference type="Ensembl" id="ENSMLUT00000029095.1">
    <property type="protein sequence ID" value="ENSMLUP00000018500.1"/>
    <property type="gene ID" value="ENSMLUG00000026302.1"/>
</dbReference>
<feature type="region of interest" description="Disordered" evidence="1">
    <location>
        <begin position="313"/>
        <end position="336"/>
    </location>
</feature>
<dbReference type="HOGENOM" id="CLU_019279_2_0_1"/>
<dbReference type="Proteomes" id="UP000001074">
    <property type="component" value="Unassembled WGS sequence"/>
</dbReference>
<dbReference type="EMBL" id="AAPE02005518">
    <property type="status" value="NOT_ANNOTATED_CDS"/>
    <property type="molecule type" value="Genomic_DNA"/>
</dbReference>
<evidence type="ECO:0000313" key="2">
    <source>
        <dbReference type="Ensembl" id="ENSMLUP00000018500.1"/>
    </source>
</evidence>
<dbReference type="AlphaFoldDB" id="G1Q467"/>
<reference evidence="2 3" key="1">
    <citation type="journal article" date="2011" name="Nature">
        <title>A high-resolution map of human evolutionary constraint using 29 mammals.</title>
        <authorList>
            <person name="Lindblad-Toh K."/>
            <person name="Garber M."/>
            <person name="Zuk O."/>
            <person name="Lin M.F."/>
            <person name="Parker B.J."/>
            <person name="Washietl S."/>
            <person name="Kheradpour P."/>
            <person name="Ernst J."/>
            <person name="Jordan G."/>
            <person name="Mauceli E."/>
            <person name="Ward L.D."/>
            <person name="Lowe C.B."/>
            <person name="Holloway A.K."/>
            <person name="Clamp M."/>
            <person name="Gnerre S."/>
            <person name="Alfoldi J."/>
            <person name="Beal K."/>
            <person name="Chang J."/>
            <person name="Clawson H."/>
            <person name="Cuff J."/>
            <person name="Di Palma F."/>
            <person name="Fitzgerald S."/>
            <person name="Flicek P."/>
            <person name="Guttman M."/>
            <person name="Hubisz M.J."/>
            <person name="Jaffe D.B."/>
            <person name="Jungreis I."/>
            <person name="Kent W.J."/>
            <person name="Kostka D."/>
            <person name="Lara M."/>
            <person name="Martins A.L."/>
            <person name="Massingham T."/>
            <person name="Moltke I."/>
            <person name="Raney B.J."/>
            <person name="Rasmussen M.D."/>
            <person name="Robinson J."/>
            <person name="Stark A."/>
            <person name="Vilella A.J."/>
            <person name="Wen J."/>
            <person name="Xie X."/>
            <person name="Zody M.C."/>
            <person name="Baldwin J."/>
            <person name="Bloom T."/>
            <person name="Chin C.W."/>
            <person name="Heiman D."/>
            <person name="Nicol R."/>
            <person name="Nusbaum C."/>
            <person name="Young S."/>
            <person name="Wilkinson J."/>
            <person name="Worley K.C."/>
            <person name="Kovar C.L."/>
            <person name="Muzny D.M."/>
            <person name="Gibbs R.A."/>
            <person name="Cree A."/>
            <person name="Dihn H.H."/>
            <person name="Fowler G."/>
            <person name="Jhangiani S."/>
            <person name="Joshi V."/>
            <person name="Lee S."/>
            <person name="Lewis L.R."/>
            <person name="Nazareth L.V."/>
            <person name="Okwuonu G."/>
            <person name="Santibanez J."/>
            <person name="Warren W.C."/>
            <person name="Mardis E.R."/>
            <person name="Weinstock G.M."/>
            <person name="Wilson R.K."/>
            <person name="Delehaunty K."/>
            <person name="Dooling D."/>
            <person name="Fronik C."/>
            <person name="Fulton L."/>
            <person name="Fulton B."/>
            <person name="Graves T."/>
            <person name="Minx P."/>
            <person name="Sodergren E."/>
            <person name="Birney E."/>
            <person name="Margulies E.H."/>
            <person name="Herrero J."/>
            <person name="Green E.D."/>
            <person name="Haussler D."/>
            <person name="Siepel A."/>
            <person name="Goldman N."/>
            <person name="Pollard K.S."/>
            <person name="Pedersen J.S."/>
            <person name="Lander E.S."/>
            <person name="Kellis M."/>
        </authorList>
    </citation>
    <scope>NUCLEOTIDE SEQUENCE [LARGE SCALE GENOMIC DNA]</scope>
</reference>
<organism evidence="2 3">
    <name type="scientific">Myotis lucifugus</name>
    <name type="common">Little brown bat</name>
    <dbReference type="NCBI Taxonomy" id="59463"/>
    <lineage>
        <taxon>Eukaryota</taxon>
        <taxon>Metazoa</taxon>
        <taxon>Chordata</taxon>
        <taxon>Craniata</taxon>
        <taxon>Vertebrata</taxon>
        <taxon>Euteleostomi</taxon>
        <taxon>Mammalia</taxon>
        <taxon>Eutheria</taxon>
        <taxon>Laurasiatheria</taxon>
        <taxon>Chiroptera</taxon>
        <taxon>Yangochiroptera</taxon>
        <taxon>Vespertilionidae</taxon>
        <taxon>Myotis</taxon>
    </lineage>
</organism>
<dbReference type="GeneTree" id="ENSGT00940000156470"/>
<feature type="compositionally biased region" description="Pro residues" evidence="1">
    <location>
        <begin position="317"/>
        <end position="327"/>
    </location>
</feature>
<protein>
    <submittedName>
        <fullName evidence="2">Uncharacterized protein</fullName>
    </submittedName>
</protein>
<reference evidence="2" key="3">
    <citation type="submission" date="2025-09" db="UniProtKB">
        <authorList>
            <consortium name="Ensembl"/>
        </authorList>
    </citation>
    <scope>IDENTIFICATION</scope>
</reference>
<reference evidence="2" key="2">
    <citation type="submission" date="2025-08" db="UniProtKB">
        <authorList>
            <consortium name="Ensembl"/>
        </authorList>
    </citation>
    <scope>IDENTIFICATION</scope>
</reference>
<feature type="region of interest" description="Disordered" evidence="1">
    <location>
        <begin position="1"/>
        <end position="41"/>
    </location>
</feature>
<sequence length="380" mass="40924">TGFDKKGGKGEPEEGRGMSQAGGRTSTASGTRGSGVLMAGPNSRVGKKIGCGNLGSSLGKNLYTNESVAVRLEPIETRPQLHLEHRFPRQLSSAEPVPQVFHFGPGRTRPGVELLGPSLEDPFDVCDRTFTLTTVLMVAVQLMHAWSVCTSRASRTPWRGGQAAAIARHPHHGLGLAGEYSDPETKKHIPYRAHNSLMGTALHEHRCSPGQGAERPDDLGALGHLFMCCLCGSLSWQGLRDPAQERGQKIRDTKRAAPIEVLCESCPQEVATDLRLVPVRLDCLEERDCDYPLKLLTDLFHRSGSAFLRVRLGGKPLPSPLDPPGQTPPRDKAPLHCQNQALNSTSGELNANDPTARHSSAITAPAEGEVAGDTKSCCFF</sequence>
<proteinExistence type="predicted"/>
<feature type="compositionally biased region" description="Low complexity" evidence="1">
    <location>
        <begin position="21"/>
        <end position="35"/>
    </location>
</feature>
<dbReference type="InterPro" id="IPR050235">
    <property type="entry name" value="CK1_Ser-Thr_kinase"/>
</dbReference>
<evidence type="ECO:0000313" key="3">
    <source>
        <dbReference type="Proteomes" id="UP000001074"/>
    </source>
</evidence>
<dbReference type="InParanoid" id="G1Q467"/>
<accession>G1Q467</accession>
<dbReference type="STRING" id="59463.ENSMLUP00000018500"/>
<dbReference type="eggNOG" id="KOG1165">
    <property type="taxonomic scope" value="Eukaryota"/>
</dbReference>
<dbReference type="InterPro" id="IPR011009">
    <property type="entry name" value="Kinase-like_dom_sf"/>
</dbReference>